<feature type="chain" id="PRO_5046609063" evidence="1">
    <location>
        <begin position="21"/>
        <end position="129"/>
    </location>
</feature>
<sequence length="129" mass="15049">MYGKLKIMLYVLCWLSPAGASDPQPEIWTPNPVISQVRGTNLWCMSNIEKSTHGRYFHSCIFGFKKKGDQEFSLVEILRLPRIENLVYEWKIIDNKLVVSNFKNKKVILELNLELFSKLSKLDIELETE</sequence>
<gene>
    <name evidence="2" type="ORF">Abiwalacus_18190</name>
</gene>
<name>A0ABM7ZHQ1_9BACT</name>
<reference evidence="2" key="1">
    <citation type="submission" date="2022-06" db="EMBL/GenBank/DDBJ databases">
        <title>Akkermansia biwalacus sp. nov., an anaerobic mucin-degrading bacterium isolated from human intestine.</title>
        <authorList>
            <person name="Kobayashi Y."/>
            <person name="Inoue S."/>
            <person name="Kawahara T."/>
            <person name="Kohda N."/>
        </authorList>
    </citation>
    <scope>NUCLEOTIDE SEQUENCE</scope>
    <source>
        <strain evidence="2">WON2089</strain>
    </source>
</reference>
<dbReference type="RefSeq" id="WP_215437883.1">
    <property type="nucleotide sequence ID" value="NZ_AP025943.1"/>
</dbReference>
<protein>
    <submittedName>
        <fullName evidence="2">Uncharacterized protein</fullName>
    </submittedName>
</protein>
<proteinExistence type="predicted"/>
<accession>A0ABM7ZHQ1</accession>
<keyword evidence="1" id="KW-0732">Signal</keyword>
<evidence type="ECO:0000313" key="2">
    <source>
        <dbReference type="EMBL" id="BDL44245.1"/>
    </source>
</evidence>
<organism evidence="2 3">
    <name type="scientific">Akkermansia biwaensis</name>
    <dbReference type="NCBI Taxonomy" id="2946555"/>
    <lineage>
        <taxon>Bacteria</taxon>
        <taxon>Pseudomonadati</taxon>
        <taxon>Verrucomicrobiota</taxon>
        <taxon>Verrucomicrobiia</taxon>
        <taxon>Verrucomicrobiales</taxon>
        <taxon>Akkermansiaceae</taxon>
        <taxon>Akkermansia</taxon>
    </lineage>
</organism>
<evidence type="ECO:0000313" key="3">
    <source>
        <dbReference type="Proteomes" id="UP001062263"/>
    </source>
</evidence>
<dbReference type="Proteomes" id="UP001062263">
    <property type="component" value="Chromosome"/>
</dbReference>
<feature type="signal peptide" evidence="1">
    <location>
        <begin position="1"/>
        <end position="20"/>
    </location>
</feature>
<evidence type="ECO:0000256" key="1">
    <source>
        <dbReference type="SAM" id="SignalP"/>
    </source>
</evidence>
<dbReference type="EMBL" id="AP025943">
    <property type="protein sequence ID" value="BDL44245.1"/>
    <property type="molecule type" value="Genomic_DNA"/>
</dbReference>
<keyword evidence="3" id="KW-1185">Reference proteome</keyword>